<protein>
    <submittedName>
        <fullName evidence="13">Borealin</fullName>
    </submittedName>
</protein>
<evidence type="ECO:0000256" key="4">
    <source>
        <dbReference type="ARBA" id="ARBA00022454"/>
    </source>
</evidence>
<dbReference type="Pfam" id="PF10512">
    <property type="entry name" value="Borealin"/>
    <property type="match status" value="1"/>
</dbReference>
<dbReference type="PANTHER" id="PTHR16040">
    <property type="entry name" value="AUSTRALIN, ISOFORM A-RELATED"/>
    <property type="match status" value="1"/>
</dbReference>
<dbReference type="GO" id="GO:0051233">
    <property type="term" value="C:spindle midzone"/>
    <property type="evidence" value="ECO:0007669"/>
    <property type="project" value="TreeGrafter"/>
</dbReference>
<keyword evidence="10" id="KW-0175">Coiled coil</keyword>
<dbReference type="GO" id="GO:0005634">
    <property type="term" value="C:nucleus"/>
    <property type="evidence" value="ECO:0007669"/>
    <property type="project" value="UniProtKB-SubCell"/>
</dbReference>
<comment type="subcellular location">
    <subcellularLocation>
        <location evidence="2">Chromosome</location>
        <location evidence="2">Centromere</location>
    </subcellularLocation>
    <subcellularLocation>
        <location evidence="1">Nucleus</location>
    </subcellularLocation>
</comment>
<dbReference type="GO" id="GO:0000070">
    <property type="term" value="P:mitotic sister chromatid segregation"/>
    <property type="evidence" value="ECO:0007669"/>
    <property type="project" value="TreeGrafter"/>
</dbReference>
<evidence type="ECO:0000313" key="12">
    <source>
        <dbReference type="Proteomes" id="UP001652628"/>
    </source>
</evidence>
<evidence type="ECO:0000256" key="5">
    <source>
        <dbReference type="ARBA" id="ARBA00022618"/>
    </source>
</evidence>
<evidence type="ECO:0000256" key="9">
    <source>
        <dbReference type="ARBA" id="ARBA00023328"/>
    </source>
</evidence>
<dbReference type="PANTHER" id="PTHR16040:SF7">
    <property type="entry name" value="AUSTRALIN, ISOFORM A-RELATED"/>
    <property type="match status" value="1"/>
</dbReference>
<dbReference type="AlphaFoldDB" id="A0AB40D5P3"/>
<comment type="similarity">
    <text evidence="3">Belongs to the borealin family.</text>
</comment>
<dbReference type="GO" id="GO:0051301">
    <property type="term" value="P:cell division"/>
    <property type="evidence" value="ECO:0007669"/>
    <property type="project" value="UniProtKB-KW"/>
</dbReference>
<evidence type="ECO:0000259" key="11">
    <source>
        <dbReference type="Pfam" id="PF10512"/>
    </source>
</evidence>
<evidence type="ECO:0000313" key="13">
    <source>
        <dbReference type="RefSeq" id="XP_065718938.2"/>
    </source>
</evidence>
<evidence type="ECO:0000256" key="7">
    <source>
        <dbReference type="ARBA" id="ARBA00023242"/>
    </source>
</evidence>
<reference evidence="13" key="1">
    <citation type="submission" date="2025-08" db="UniProtKB">
        <authorList>
            <consortium name="RefSeq"/>
        </authorList>
    </citation>
    <scope>IDENTIFICATION</scope>
</reference>
<keyword evidence="7" id="KW-0539">Nucleus</keyword>
<accession>A0AB40D5P3</accession>
<dbReference type="InterPro" id="IPR046466">
    <property type="entry name" value="Borealin_C"/>
</dbReference>
<proteinExistence type="inferred from homology"/>
<dbReference type="GO" id="GO:0000775">
    <property type="term" value="C:chromosome, centromeric region"/>
    <property type="evidence" value="ECO:0007669"/>
    <property type="project" value="UniProtKB-SubCell"/>
</dbReference>
<keyword evidence="8" id="KW-0131">Cell cycle</keyword>
<dbReference type="GeneID" id="108012692"/>
<feature type="coiled-coil region" evidence="10">
    <location>
        <begin position="23"/>
        <end position="54"/>
    </location>
</feature>
<evidence type="ECO:0000256" key="1">
    <source>
        <dbReference type="ARBA" id="ARBA00004123"/>
    </source>
</evidence>
<dbReference type="Proteomes" id="UP001652628">
    <property type="component" value="Chromosome 2L"/>
</dbReference>
<keyword evidence="5" id="KW-0132">Cell division</keyword>
<evidence type="ECO:0000256" key="2">
    <source>
        <dbReference type="ARBA" id="ARBA00004584"/>
    </source>
</evidence>
<dbReference type="RefSeq" id="XP_065718938.2">
    <property type="nucleotide sequence ID" value="XM_065862866.2"/>
</dbReference>
<organism evidence="12 13">
    <name type="scientific">Drosophila suzukii</name>
    <name type="common">Spotted-wing drosophila fruit fly</name>
    <dbReference type="NCBI Taxonomy" id="28584"/>
    <lineage>
        <taxon>Eukaryota</taxon>
        <taxon>Metazoa</taxon>
        <taxon>Ecdysozoa</taxon>
        <taxon>Arthropoda</taxon>
        <taxon>Hexapoda</taxon>
        <taxon>Insecta</taxon>
        <taxon>Pterygota</taxon>
        <taxon>Neoptera</taxon>
        <taxon>Endopterygota</taxon>
        <taxon>Diptera</taxon>
        <taxon>Brachycera</taxon>
        <taxon>Muscomorpha</taxon>
        <taxon>Ephydroidea</taxon>
        <taxon>Drosophilidae</taxon>
        <taxon>Drosophila</taxon>
        <taxon>Sophophora</taxon>
    </lineage>
</organism>
<keyword evidence="4" id="KW-0158">Chromosome</keyword>
<keyword evidence="6" id="KW-0498">Mitosis</keyword>
<evidence type="ECO:0000256" key="3">
    <source>
        <dbReference type="ARBA" id="ARBA00009914"/>
    </source>
</evidence>
<name>A0AB40D5P3_DROSZ</name>
<gene>
    <name evidence="13" type="primary">aust</name>
</gene>
<sequence length="216" mass="24719">MPRTKISARRQEQRQKAEREEKVRLAQIRMDSALEQIDELAKRYKQEVDNQIKLIRGRTDNQLLQMKWSDFAGLKIKTFAEHQWAVPKPPTTRSLSICRARSRTPLNSQLSRFQTQSADRALRGDTMSFVRWPRAGEQVLSKAGSPLAVQTQPDRCADVHIPTRNGVITVKPHKINSVKREVLMQLDENTLNQVKTLNANLGLIVDMATKMAKLKP</sequence>
<keyword evidence="9" id="KW-0137">Centromere</keyword>
<keyword evidence="12" id="KW-1185">Reference proteome</keyword>
<dbReference type="GO" id="GO:0032133">
    <property type="term" value="C:chromosome passenger complex"/>
    <property type="evidence" value="ECO:0007669"/>
    <property type="project" value="TreeGrafter"/>
</dbReference>
<evidence type="ECO:0000256" key="10">
    <source>
        <dbReference type="SAM" id="Coils"/>
    </source>
</evidence>
<evidence type="ECO:0000256" key="8">
    <source>
        <dbReference type="ARBA" id="ARBA00023306"/>
    </source>
</evidence>
<evidence type="ECO:0000256" key="6">
    <source>
        <dbReference type="ARBA" id="ARBA00022776"/>
    </source>
</evidence>
<feature type="domain" description="Borealin C-terminal" evidence="11">
    <location>
        <begin position="98"/>
        <end position="206"/>
    </location>
</feature>
<dbReference type="InterPro" id="IPR018867">
    <property type="entry name" value="Cell_div_borealin"/>
</dbReference>